<feature type="domain" description="NB-ARC" evidence="1">
    <location>
        <begin position="92"/>
        <end position="261"/>
    </location>
</feature>
<dbReference type="Gene3D" id="3.40.50.300">
    <property type="entry name" value="P-loop containing nucleotide triphosphate hydrolases"/>
    <property type="match status" value="1"/>
</dbReference>
<evidence type="ECO:0000259" key="1">
    <source>
        <dbReference type="Pfam" id="PF00931"/>
    </source>
</evidence>
<dbReference type="Pfam" id="PF13374">
    <property type="entry name" value="TPR_10"/>
    <property type="match status" value="2"/>
</dbReference>
<dbReference type="InterPro" id="IPR002182">
    <property type="entry name" value="NB-ARC"/>
</dbReference>
<keyword evidence="3" id="KW-1185">Reference proteome</keyword>
<dbReference type="Pfam" id="PF00931">
    <property type="entry name" value="NB-ARC"/>
    <property type="match status" value="1"/>
</dbReference>
<comment type="caution">
    <text evidence="2">The sequence shown here is derived from an EMBL/GenBank/DDBJ whole genome shotgun (WGS) entry which is preliminary data.</text>
</comment>
<dbReference type="PANTHER" id="PTHR46082:SF6">
    <property type="entry name" value="AAA+ ATPASE DOMAIN-CONTAINING PROTEIN-RELATED"/>
    <property type="match status" value="1"/>
</dbReference>
<evidence type="ECO:0000313" key="3">
    <source>
        <dbReference type="Proteomes" id="UP000799441"/>
    </source>
</evidence>
<dbReference type="SUPFAM" id="SSF48452">
    <property type="entry name" value="TPR-like"/>
    <property type="match status" value="1"/>
</dbReference>
<dbReference type="Proteomes" id="UP000799441">
    <property type="component" value="Unassembled WGS sequence"/>
</dbReference>
<gene>
    <name evidence="2" type="ORF">K431DRAFT_295506</name>
</gene>
<protein>
    <recommendedName>
        <fullName evidence="1">NB-ARC domain-containing protein</fullName>
    </recommendedName>
</protein>
<evidence type="ECO:0000313" key="2">
    <source>
        <dbReference type="EMBL" id="KAF2719982.1"/>
    </source>
</evidence>
<accession>A0A9P4ULC1</accession>
<dbReference type="SUPFAM" id="SSF52540">
    <property type="entry name" value="P-loop containing nucleoside triphosphate hydrolases"/>
    <property type="match status" value="1"/>
</dbReference>
<organism evidence="2 3">
    <name type="scientific">Polychaeton citri CBS 116435</name>
    <dbReference type="NCBI Taxonomy" id="1314669"/>
    <lineage>
        <taxon>Eukaryota</taxon>
        <taxon>Fungi</taxon>
        <taxon>Dikarya</taxon>
        <taxon>Ascomycota</taxon>
        <taxon>Pezizomycotina</taxon>
        <taxon>Dothideomycetes</taxon>
        <taxon>Dothideomycetidae</taxon>
        <taxon>Capnodiales</taxon>
        <taxon>Capnodiaceae</taxon>
        <taxon>Polychaeton</taxon>
    </lineage>
</organism>
<dbReference type="InterPro" id="IPR027417">
    <property type="entry name" value="P-loop_NTPase"/>
</dbReference>
<dbReference type="AlphaFoldDB" id="A0A9P4ULC1"/>
<dbReference type="OrthoDB" id="20872at2759"/>
<name>A0A9P4ULC1_9PEZI</name>
<dbReference type="InterPro" id="IPR053137">
    <property type="entry name" value="NLR-like"/>
</dbReference>
<dbReference type="PANTHER" id="PTHR46082">
    <property type="entry name" value="ATP/GTP-BINDING PROTEIN-RELATED"/>
    <property type="match status" value="1"/>
</dbReference>
<proteinExistence type="predicted"/>
<dbReference type="InterPro" id="IPR011990">
    <property type="entry name" value="TPR-like_helical_dom_sf"/>
</dbReference>
<dbReference type="GO" id="GO:0043531">
    <property type="term" value="F:ADP binding"/>
    <property type="evidence" value="ECO:0007669"/>
    <property type="project" value="InterPro"/>
</dbReference>
<sequence>MSSTVNTSLPLRPTGGQYWLHTGTGHTNVNSKDGKQSNFVQTGGHDNRQYNAKRIHFYGNHGADGRSETPPKPFISTPFARDDHFVKRPALTDQIRQKLSRTETSRAALVGLGGAGKSQLAIAYAYQHHDLCPEQWVFWIHASGAARFEKSVRDVAALVRIPGRDELGADIVQLLSVWFRNLRNGHWLIVLDNVDDASFLVEKHEFARWIDCIPTCDHGTMLVTSRDQNAASKLVEERNIIHVPPMDVQQAVDLLALKLGHDRDLTEVSQLASALEFIPLALTQAAAYLRRSRRKSSIRGYLQELQKLDESGTALLDHDHGDLRRDPEATNSIFLTWQMSFAAIPESAADLLTLMSLCDRQAIPASLIFCRDIESSDLDRTFEEDIELLMGYSFIKEVDEGSVFEMHRFVQLATRRWSTLSERISTQVDTLVSRINQAFPWSQQTNIKTCAVLFPHARSAMDLEKHTKYGKLDWSLVMTKAAEYASFQGSQVLPKQGIEMGERCWEARKMLLGDDHPDTLASMNNLAGYFDKLGDSRRAAEMGERCWEACKMQLSEDHPRTLASMNNLAGYFDKLGDSRRAAEMGERCWETCKTQLGEDHPDTLTSMSNLVRYFDKL</sequence>
<dbReference type="Gene3D" id="1.25.40.10">
    <property type="entry name" value="Tetratricopeptide repeat domain"/>
    <property type="match status" value="1"/>
</dbReference>
<dbReference type="EMBL" id="MU003804">
    <property type="protein sequence ID" value="KAF2719982.1"/>
    <property type="molecule type" value="Genomic_DNA"/>
</dbReference>
<reference evidence="2" key="1">
    <citation type="journal article" date="2020" name="Stud. Mycol.">
        <title>101 Dothideomycetes genomes: a test case for predicting lifestyles and emergence of pathogens.</title>
        <authorList>
            <person name="Haridas S."/>
            <person name="Albert R."/>
            <person name="Binder M."/>
            <person name="Bloem J."/>
            <person name="Labutti K."/>
            <person name="Salamov A."/>
            <person name="Andreopoulos B."/>
            <person name="Baker S."/>
            <person name="Barry K."/>
            <person name="Bills G."/>
            <person name="Bluhm B."/>
            <person name="Cannon C."/>
            <person name="Castanera R."/>
            <person name="Culley D."/>
            <person name="Daum C."/>
            <person name="Ezra D."/>
            <person name="Gonzalez J."/>
            <person name="Henrissat B."/>
            <person name="Kuo A."/>
            <person name="Liang C."/>
            <person name="Lipzen A."/>
            <person name="Lutzoni F."/>
            <person name="Magnuson J."/>
            <person name="Mondo S."/>
            <person name="Nolan M."/>
            <person name="Ohm R."/>
            <person name="Pangilinan J."/>
            <person name="Park H.-J."/>
            <person name="Ramirez L."/>
            <person name="Alfaro M."/>
            <person name="Sun H."/>
            <person name="Tritt A."/>
            <person name="Yoshinaga Y."/>
            <person name="Zwiers L.-H."/>
            <person name="Turgeon B."/>
            <person name="Goodwin S."/>
            <person name="Spatafora J."/>
            <person name="Crous P."/>
            <person name="Grigoriev I."/>
        </authorList>
    </citation>
    <scope>NUCLEOTIDE SEQUENCE</scope>
    <source>
        <strain evidence="2">CBS 116435</strain>
    </source>
</reference>